<feature type="compositionally biased region" description="Low complexity" evidence="1">
    <location>
        <begin position="39"/>
        <end position="48"/>
    </location>
</feature>
<name>A0A0D2MYI3_9CHLO</name>
<dbReference type="AlphaFoldDB" id="A0A0D2MYI3"/>
<dbReference type="EMBL" id="KK100507">
    <property type="protein sequence ID" value="KIZ05427.1"/>
    <property type="molecule type" value="Genomic_DNA"/>
</dbReference>
<accession>A0A0D2MYI3</accession>
<dbReference type="OrthoDB" id="568035at2759"/>
<evidence type="ECO:0000256" key="2">
    <source>
        <dbReference type="SAM" id="Phobius"/>
    </source>
</evidence>
<keyword evidence="2" id="KW-0812">Transmembrane</keyword>
<dbReference type="KEGG" id="mng:MNEG_2525"/>
<feature type="region of interest" description="Disordered" evidence="1">
    <location>
        <begin position="132"/>
        <end position="176"/>
    </location>
</feature>
<feature type="transmembrane region" description="Helical" evidence="2">
    <location>
        <begin position="63"/>
        <end position="83"/>
    </location>
</feature>
<feature type="transmembrane region" description="Helical" evidence="2">
    <location>
        <begin position="103"/>
        <end position="128"/>
    </location>
</feature>
<dbReference type="Proteomes" id="UP000054498">
    <property type="component" value="Unassembled WGS sequence"/>
</dbReference>
<feature type="compositionally biased region" description="Basic and acidic residues" evidence="1">
    <location>
        <begin position="150"/>
        <end position="176"/>
    </location>
</feature>
<dbReference type="GeneID" id="25735403"/>
<feature type="region of interest" description="Disordered" evidence="1">
    <location>
        <begin position="30"/>
        <end position="62"/>
    </location>
</feature>
<keyword evidence="2" id="KW-1133">Transmembrane helix</keyword>
<gene>
    <name evidence="3" type="ORF">MNEG_2525</name>
</gene>
<proteinExistence type="predicted"/>
<keyword evidence="2" id="KW-0472">Membrane</keyword>
<keyword evidence="4" id="KW-1185">Reference proteome</keyword>
<dbReference type="RefSeq" id="XP_013904446.1">
    <property type="nucleotide sequence ID" value="XM_014048992.1"/>
</dbReference>
<evidence type="ECO:0000313" key="4">
    <source>
        <dbReference type="Proteomes" id="UP000054498"/>
    </source>
</evidence>
<organism evidence="3 4">
    <name type="scientific">Monoraphidium neglectum</name>
    <dbReference type="NCBI Taxonomy" id="145388"/>
    <lineage>
        <taxon>Eukaryota</taxon>
        <taxon>Viridiplantae</taxon>
        <taxon>Chlorophyta</taxon>
        <taxon>core chlorophytes</taxon>
        <taxon>Chlorophyceae</taxon>
        <taxon>CS clade</taxon>
        <taxon>Sphaeropleales</taxon>
        <taxon>Selenastraceae</taxon>
        <taxon>Monoraphidium</taxon>
    </lineage>
</organism>
<sequence length="176" mass="18842">MVSQSTSVTRSALSRPRCLGRRAAARHVVTAAAEHEQQHGQQQQIPQQLRHHQQPVKTAGSRATGAAVAAAPLLALAAAGAAWAEEDGPQYAYPAPDDPVVTIMFTAAIGLLSIVTLGVIYLAVLSFIDSNQEKKDQEQGPPMTLAEQQEAQKLKAEAAEKKRVRRTVDKTKGFGN</sequence>
<evidence type="ECO:0000313" key="3">
    <source>
        <dbReference type="EMBL" id="KIZ05427.1"/>
    </source>
</evidence>
<protein>
    <submittedName>
        <fullName evidence="3">Uncharacterized protein</fullName>
    </submittedName>
</protein>
<reference evidence="3 4" key="1">
    <citation type="journal article" date="2013" name="BMC Genomics">
        <title>Reconstruction of the lipid metabolism for the microalga Monoraphidium neglectum from its genome sequence reveals characteristics suitable for biofuel production.</title>
        <authorList>
            <person name="Bogen C."/>
            <person name="Al-Dilaimi A."/>
            <person name="Albersmeier A."/>
            <person name="Wichmann J."/>
            <person name="Grundmann M."/>
            <person name="Rupp O."/>
            <person name="Lauersen K.J."/>
            <person name="Blifernez-Klassen O."/>
            <person name="Kalinowski J."/>
            <person name="Goesmann A."/>
            <person name="Mussgnug J.H."/>
            <person name="Kruse O."/>
        </authorList>
    </citation>
    <scope>NUCLEOTIDE SEQUENCE [LARGE SCALE GENOMIC DNA]</scope>
    <source>
        <strain evidence="3 4">SAG 48.87</strain>
    </source>
</reference>
<evidence type="ECO:0000256" key="1">
    <source>
        <dbReference type="SAM" id="MobiDB-lite"/>
    </source>
</evidence>